<evidence type="ECO:0000259" key="1">
    <source>
        <dbReference type="SMART" id="SM00479"/>
    </source>
</evidence>
<dbReference type="CDD" id="cd06127">
    <property type="entry name" value="DEDDh"/>
    <property type="match status" value="1"/>
</dbReference>
<name>A0A3P3WEF9_9FLAO</name>
<dbReference type="PANTHER" id="PTHR30231:SF41">
    <property type="entry name" value="DNA POLYMERASE III SUBUNIT EPSILON"/>
    <property type="match status" value="1"/>
</dbReference>
<dbReference type="EMBL" id="RQVR01000003">
    <property type="protein sequence ID" value="RRJ93522.1"/>
    <property type="molecule type" value="Genomic_DNA"/>
</dbReference>
<dbReference type="OrthoDB" id="9803913at2"/>
<dbReference type="SUPFAM" id="SSF53098">
    <property type="entry name" value="Ribonuclease H-like"/>
    <property type="match status" value="1"/>
</dbReference>
<keyword evidence="2" id="KW-0269">Exonuclease</keyword>
<comment type="caution">
    <text evidence="2">The sequence shown here is derived from an EMBL/GenBank/DDBJ whole genome shotgun (WGS) entry which is preliminary data.</text>
</comment>
<accession>A0A3P3WEF9</accession>
<evidence type="ECO:0000313" key="3">
    <source>
        <dbReference type="Proteomes" id="UP000271937"/>
    </source>
</evidence>
<dbReference type="GO" id="GO:0005829">
    <property type="term" value="C:cytosol"/>
    <property type="evidence" value="ECO:0007669"/>
    <property type="project" value="TreeGrafter"/>
</dbReference>
<reference evidence="2 3" key="1">
    <citation type="submission" date="2018-11" db="EMBL/GenBank/DDBJ databases">
        <title>Flavobacterium sp. nov., YIM 102600 draft genome.</title>
        <authorList>
            <person name="Li G."/>
            <person name="Jiang Y."/>
        </authorList>
    </citation>
    <scope>NUCLEOTIDE SEQUENCE [LARGE SCALE GENOMIC DNA]</scope>
    <source>
        <strain evidence="2 3">YIM 102600</strain>
    </source>
</reference>
<protein>
    <submittedName>
        <fullName evidence="2">3'-5' exonuclease</fullName>
    </submittedName>
</protein>
<dbReference type="RefSeq" id="WP_125011839.1">
    <property type="nucleotide sequence ID" value="NZ_RQVR01000003.1"/>
</dbReference>
<proteinExistence type="predicted"/>
<dbReference type="GO" id="GO:0045004">
    <property type="term" value="P:DNA replication proofreading"/>
    <property type="evidence" value="ECO:0007669"/>
    <property type="project" value="TreeGrafter"/>
</dbReference>
<dbReference type="Proteomes" id="UP000271937">
    <property type="component" value="Unassembled WGS sequence"/>
</dbReference>
<dbReference type="InterPro" id="IPR013520">
    <property type="entry name" value="Ribonucl_H"/>
</dbReference>
<dbReference type="GO" id="GO:0003676">
    <property type="term" value="F:nucleic acid binding"/>
    <property type="evidence" value="ECO:0007669"/>
    <property type="project" value="InterPro"/>
</dbReference>
<organism evidence="2 3">
    <name type="scientific">Flavobacterium macacae</name>
    <dbReference type="NCBI Taxonomy" id="2488993"/>
    <lineage>
        <taxon>Bacteria</taxon>
        <taxon>Pseudomonadati</taxon>
        <taxon>Bacteroidota</taxon>
        <taxon>Flavobacteriia</taxon>
        <taxon>Flavobacteriales</taxon>
        <taxon>Flavobacteriaceae</taxon>
        <taxon>Flavobacterium</taxon>
    </lineage>
</organism>
<dbReference type="InterPro" id="IPR012337">
    <property type="entry name" value="RNaseH-like_sf"/>
</dbReference>
<keyword evidence="2" id="KW-0540">Nuclease</keyword>
<dbReference type="PANTHER" id="PTHR30231">
    <property type="entry name" value="DNA POLYMERASE III SUBUNIT EPSILON"/>
    <property type="match status" value="1"/>
</dbReference>
<dbReference type="Gene3D" id="3.30.420.10">
    <property type="entry name" value="Ribonuclease H-like superfamily/Ribonuclease H"/>
    <property type="match status" value="1"/>
</dbReference>
<dbReference type="InterPro" id="IPR036397">
    <property type="entry name" value="RNaseH_sf"/>
</dbReference>
<dbReference type="SMART" id="SM00479">
    <property type="entry name" value="EXOIII"/>
    <property type="match status" value="1"/>
</dbReference>
<dbReference type="AlphaFoldDB" id="A0A3P3WEF9"/>
<evidence type="ECO:0000313" key="2">
    <source>
        <dbReference type="EMBL" id="RRJ93522.1"/>
    </source>
</evidence>
<dbReference type="GO" id="GO:0008408">
    <property type="term" value="F:3'-5' exonuclease activity"/>
    <property type="evidence" value="ECO:0007669"/>
    <property type="project" value="TreeGrafter"/>
</dbReference>
<feature type="domain" description="Exonuclease" evidence="1">
    <location>
        <begin position="28"/>
        <end position="196"/>
    </location>
</feature>
<dbReference type="Pfam" id="PF00929">
    <property type="entry name" value="RNase_T"/>
    <property type="match status" value="1"/>
</dbReference>
<gene>
    <name evidence="2" type="ORF">EG849_04220</name>
</gene>
<keyword evidence="2" id="KW-0378">Hydrolase</keyword>
<keyword evidence="3" id="KW-1185">Reference proteome</keyword>
<sequence>MLDWLKINKEYPEFWKNYLHKFEYKSKRFVVFSTETSGLDIHKDVILSVGAIGIEDEKIIVKDSFDITILQDNFNPEIAIKHGILNTSEEKISEAEAISLFVNYLGNATLIGHRINFDIEMINQVLEKVQAGKLKNEALDIEIMYQKWQQLPEEKQFSMDELATTFKISKSDRHTASGDAYITALIFLKLKQRLKL</sequence>